<proteinExistence type="predicted"/>
<dbReference type="RefSeq" id="WP_072913311.1">
    <property type="nucleotide sequence ID" value="NZ_FRAR01000013.1"/>
</dbReference>
<dbReference type="AlphaFoldDB" id="A0A1M6SC42"/>
<organism evidence="1 2">
    <name type="scientific">Desulforamulus aeronauticus DSM 10349</name>
    <dbReference type="NCBI Taxonomy" id="1121421"/>
    <lineage>
        <taxon>Bacteria</taxon>
        <taxon>Bacillati</taxon>
        <taxon>Bacillota</taxon>
        <taxon>Clostridia</taxon>
        <taxon>Eubacteriales</taxon>
        <taxon>Peptococcaceae</taxon>
        <taxon>Desulforamulus</taxon>
    </lineage>
</organism>
<evidence type="ECO:0000313" key="2">
    <source>
        <dbReference type="Proteomes" id="UP000183997"/>
    </source>
</evidence>
<name>A0A1M6SC42_9FIRM</name>
<dbReference type="EMBL" id="FRAR01000013">
    <property type="protein sequence ID" value="SHK42290.1"/>
    <property type="molecule type" value="Genomic_DNA"/>
</dbReference>
<accession>A0A1M6SC42</accession>
<keyword evidence="2" id="KW-1185">Reference proteome</keyword>
<sequence length="184" mass="19707">MALDYQVSDPIVLGSGELYLGVVANPETADEATIEAALKNIGAIESGASLEYKPSIQEIGSANRGTIMRFVTKEEVTFDCGILTWKVDNLALLAPAAVTTDAATKTKIVKIGGRGMLPVNYLRFIHTKKDGSGTITVNILKAQNTNGFSFAFDKEKPLSVGYQFSALATNDGTLVEIVETFQEI</sequence>
<dbReference type="OrthoDB" id="2853096at2"/>
<protein>
    <submittedName>
        <fullName evidence="1">Uncharacterized protein</fullName>
    </submittedName>
</protein>
<dbReference type="STRING" id="1121421.SAMN02745123_01799"/>
<gene>
    <name evidence="1" type="ORF">SAMN02745123_01799</name>
</gene>
<reference evidence="2" key="1">
    <citation type="submission" date="2016-11" db="EMBL/GenBank/DDBJ databases">
        <authorList>
            <person name="Varghese N."/>
            <person name="Submissions S."/>
        </authorList>
    </citation>
    <scope>NUCLEOTIDE SEQUENCE [LARGE SCALE GENOMIC DNA]</scope>
    <source>
        <strain evidence="2">DSM 10349</strain>
    </source>
</reference>
<evidence type="ECO:0000313" key="1">
    <source>
        <dbReference type="EMBL" id="SHK42290.1"/>
    </source>
</evidence>
<dbReference type="Proteomes" id="UP000183997">
    <property type="component" value="Unassembled WGS sequence"/>
</dbReference>